<organism evidence="2 3">
    <name type="scientific">Suttonella indologenes</name>
    <dbReference type="NCBI Taxonomy" id="13276"/>
    <lineage>
        <taxon>Bacteria</taxon>
        <taxon>Pseudomonadati</taxon>
        <taxon>Pseudomonadota</taxon>
        <taxon>Gammaproteobacteria</taxon>
        <taxon>Cardiobacteriales</taxon>
        <taxon>Cardiobacteriaceae</taxon>
        <taxon>Suttonella</taxon>
    </lineage>
</organism>
<dbReference type="NCBIfam" id="TIGR00229">
    <property type="entry name" value="sensory_box"/>
    <property type="match status" value="1"/>
</dbReference>
<protein>
    <submittedName>
        <fullName evidence="2">Aerotaxis receptor</fullName>
    </submittedName>
</protein>
<sequence>MKTITHQFYDGRQEEINYINEEFPYPEGQLIISRTDLAGNITHLNQAFVILSGYTREELLKQPHSILRHPDMPRAAFKDLWDTVQAGKKWHGYVKNLRKDGRFYWVYATVVPNYHGDIIEGYTSVRRQPSREKIAYYTEVYKKLLEEEKENG</sequence>
<dbReference type="InterPro" id="IPR000014">
    <property type="entry name" value="PAS"/>
</dbReference>
<name>A0A380N2K6_9GAMM</name>
<dbReference type="CDD" id="cd00130">
    <property type="entry name" value="PAS"/>
    <property type="match status" value="1"/>
</dbReference>
<evidence type="ECO:0000313" key="3">
    <source>
        <dbReference type="Proteomes" id="UP000254575"/>
    </source>
</evidence>
<dbReference type="RefSeq" id="WP_115218892.1">
    <property type="nucleotide sequence ID" value="NZ_UHIA01000004.1"/>
</dbReference>
<dbReference type="InterPro" id="IPR035965">
    <property type="entry name" value="PAS-like_dom_sf"/>
</dbReference>
<keyword evidence="3" id="KW-1185">Reference proteome</keyword>
<gene>
    <name evidence="2" type="primary">aer_3</name>
    <name evidence="2" type="ORF">NCTC10717_01756</name>
</gene>
<feature type="domain" description="PAS" evidence="1">
    <location>
        <begin position="36"/>
        <end position="71"/>
    </location>
</feature>
<dbReference type="Proteomes" id="UP000254575">
    <property type="component" value="Unassembled WGS sequence"/>
</dbReference>
<accession>A0A380N2K6</accession>
<evidence type="ECO:0000259" key="1">
    <source>
        <dbReference type="PROSITE" id="PS50112"/>
    </source>
</evidence>
<dbReference type="Gene3D" id="3.30.450.20">
    <property type="entry name" value="PAS domain"/>
    <property type="match status" value="1"/>
</dbReference>
<reference evidence="2 3" key="1">
    <citation type="submission" date="2018-06" db="EMBL/GenBank/DDBJ databases">
        <authorList>
            <consortium name="Pathogen Informatics"/>
            <person name="Doyle S."/>
        </authorList>
    </citation>
    <scope>NUCLEOTIDE SEQUENCE [LARGE SCALE GENOMIC DNA]</scope>
    <source>
        <strain evidence="2 3">NCTC10717</strain>
    </source>
</reference>
<dbReference type="OrthoDB" id="5675566at2"/>
<proteinExistence type="predicted"/>
<keyword evidence="2" id="KW-0675">Receptor</keyword>
<evidence type="ECO:0000313" key="2">
    <source>
        <dbReference type="EMBL" id="SUO98017.1"/>
    </source>
</evidence>
<dbReference type="InterPro" id="IPR013655">
    <property type="entry name" value="PAS_fold_3"/>
</dbReference>
<dbReference type="SUPFAM" id="SSF55785">
    <property type="entry name" value="PYP-like sensor domain (PAS domain)"/>
    <property type="match status" value="1"/>
</dbReference>
<dbReference type="PROSITE" id="PS50112">
    <property type="entry name" value="PAS"/>
    <property type="match status" value="1"/>
</dbReference>
<dbReference type="Pfam" id="PF08447">
    <property type="entry name" value="PAS_3"/>
    <property type="match status" value="1"/>
</dbReference>
<dbReference type="EMBL" id="UHIA01000004">
    <property type="protein sequence ID" value="SUO98017.1"/>
    <property type="molecule type" value="Genomic_DNA"/>
</dbReference>
<dbReference type="AlphaFoldDB" id="A0A380N2K6"/>